<dbReference type="AlphaFoldDB" id="A0AA35UAY3"/>
<accession>A0AA35UAY3</accession>
<organism evidence="1 2">
    <name type="scientific">Methylococcus capsulatus</name>
    <dbReference type="NCBI Taxonomy" id="414"/>
    <lineage>
        <taxon>Bacteria</taxon>
        <taxon>Pseudomonadati</taxon>
        <taxon>Pseudomonadota</taxon>
        <taxon>Gammaproteobacteria</taxon>
        <taxon>Methylococcales</taxon>
        <taxon>Methylococcaceae</taxon>
        <taxon>Methylococcus</taxon>
    </lineage>
</organism>
<proteinExistence type="predicted"/>
<dbReference type="Proteomes" id="UP001158598">
    <property type="component" value="Chromosome"/>
</dbReference>
<gene>
    <name evidence="1" type="ORF">MCNOR_1034</name>
</gene>
<reference evidence="1" key="1">
    <citation type="submission" date="2023-03" db="EMBL/GenBank/DDBJ databases">
        <authorList>
            <person name="Pearce D."/>
        </authorList>
    </citation>
    <scope>NUCLEOTIDE SEQUENCE</scope>
    <source>
        <strain evidence="1">Mc</strain>
    </source>
</reference>
<dbReference type="EMBL" id="OX458332">
    <property type="protein sequence ID" value="CAI8771810.1"/>
    <property type="molecule type" value="Genomic_DNA"/>
</dbReference>
<sequence length="96" mass="10828">MIKRYIPITSKDDLSHFTHPMCYYAHFQARIHARWQGNLHSPRATVSLAIPLAPHYLGGPSVPYRNRLTSHTLVNIPANGKFVPMATLAFANEIMS</sequence>
<protein>
    <submittedName>
        <fullName evidence="1">Uncharacterized protein</fullName>
    </submittedName>
</protein>
<evidence type="ECO:0000313" key="2">
    <source>
        <dbReference type="Proteomes" id="UP001158598"/>
    </source>
</evidence>
<name>A0AA35UAY3_METCP</name>
<evidence type="ECO:0000313" key="1">
    <source>
        <dbReference type="EMBL" id="CAI8771810.1"/>
    </source>
</evidence>